<feature type="transmembrane region" description="Helical" evidence="6">
    <location>
        <begin position="83"/>
        <end position="105"/>
    </location>
</feature>
<dbReference type="InterPro" id="IPR001851">
    <property type="entry name" value="ABC_transp_permease"/>
</dbReference>
<dbReference type="GO" id="GO:0022857">
    <property type="term" value="F:transmembrane transporter activity"/>
    <property type="evidence" value="ECO:0007669"/>
    <property type="project" value="InterPro"/>
</dbReference>
<dbReference type="eggNOG" id="arCOG00259">
    <property type="taxonomic scope" value="Archaea"/>
</dbReference>
<organism evidence="7 8">
    <name type="scientific">Pyrobaculum calidifontis (strain DSM 21063 / JCM 11548 / VA1)</name>
    <dbReference type="NCBI Taxonomy" id="410359"/>
    <lineage>
        <taxon>Archaea</taxon>
        <taxon>Thermoproteota</taxon>
        <taxon>Thermoprotei</taxon>
        <taxon>Thermoproteales</taxon>
        <taxon>Thermoproteaceae</taxon>
        <taxon>Pyrobaculum</taxon>
    </lineage>
</organism>
<feature type="transmembrane region" description="Helical" evidence="6">
    <location>
        <begin position="204"/>
        <end position="229"/>
    </location>
</feature>
<dbReference type="GeneID" id="4908638"/>
<proteinExistence type="predicted"/>
<dbReference type="Pfam" id="PF02653">
    <property type="entry name" value="BPD_transp_2"/>
    <property type="match status" value="1"/>
</dbReference>
<dbReference type="PANTHER" id="PTHR47089:SF1">
    <property type="entry name" value="GUANOSINE ABC TRANSPORTER PERMEASE PROTEIN NUPP"/>
    <property type="match status" value="1"/>
</dbReference>
<keyword evidence="3 6" id="KW-0812">Transmembrane</keyword>
<dbReference type="HOGENOM" id="CLU_867717_0_0_2"/>
<dbReference type="OrthoDB" id="28636at2157"/>
<evidence type="ECO:0000256" key="6">
    <source>
        <dbReference type="SAM" id="Phobius"/>
    </source>
</evidence>
<keyword evidence="2" id="KW-1003">Cell membrane</keyword>
<keyword evidence="4 6" id="KW-1133">Transmembrane helix</keyword>
<protein>
    <submittedName>
        <fullName evidence="7">Nucleoside ABC transporter membrane protein</fullName>
    </submittedName>
</protein>
<feature type="transmembrane region" description="Helical" evidence="6">
    <location>
        <begin position="164"/>
        <end position="184"/>
    </location>
</feature>
<evidence type="ECO:0000256" key="4">
    <source>
        <dbReference type="ARBA" id="ARBA00022989"/>
    </source>
</evidence>
<evidence type="ECO:0000256" key="5">
    <source>
        <dbReference type="ARBA" id="ARBA00023136"/>
    </source>
</evidence>
<dbReference type="AlphaFoldDB" id="A3MV04"/>
<evidence type="ECO:0000313" key="8">
    <source>
        <dbReference type="Proteomes" id="UP000001431"/>
    </source>
</evidence>
<dbReference type="RefSeq" id="WP_011849729.1">
    <property type="nucleotide sequence ID" value="NC_009073.1"/>
</dbReference>
<dbReference type="GO" id="GO:0005886">
    <property type="term" value="C:plasma membrane"/>
    <property type="evidence" value="ECO:0007669"/>
    <property type="project" value="UniProtKB-SubCell"/>
</dbReference>
<evidence type="ECO:0000256" key="1">
    <source>
        <dbReference type="ARBA" id="ARBA00004651"/>
    </source>
</evidence>
<keyword evidence="5 6" id="KW-0472">Membrane</keyword>
<dbReference type="EMBL" id="CP000561">
    <property type="protein sequence ID" value="ABO08471.1"/>
    <property type="molecule type" value="Genomic_DNA"/>
</dbReference>
<evidence type="ECO:0000256" key="2">
    <source>
        <dbReference type="ARBA" id="ARBA00022475"/>
    </source>
</evidence>
<gene>
    <name evidence="7" type="ordered locus">Pcal_1046</name>
</gene>
<dbReference type="Proteomes" id="UP000001431">
    <property type="component" value="Chromosome"/>
</dbReference>
<accession>A3MV04</accession>
<dbReference type="CDD" id="cd06580">
    <property type="entry name" value="TM_PBP1_transp_TpRbsC_like"/>
    <property type="match status" value="1"/>
</dbReference>
<feature type="transmembrane region" description="Helical" evidence="6">
    <location>
        <begin position="12"/>
        <end position="30"/>
    </location>
</feature>
<feature type="transmembrane region" description="Helical" evidence="6">
    <location>
        <begin position="50"/>
        <end position="71"/>
    </location>
</feature>
<dbReference type="PANTHER" id="PTHR47089">
    <property type="entry name" value="ABC TRANSPORTER, PERMEASE PROTEIN"/>
    <property type="match status" value="1"/>
</dbReference>
<feature type="transmembrane region" description="Helical" evidence="6">
    <location>
        <begin position="125"/>
        <end position="143"/>
    </location>
</feature>
<evidence type="ECO:0000313" key="7">
    <source>
        <dbReference type="EMBL" id="ABO08471.1"/>
    </source>
</evidence>
<reference evidence="7" key="1">
    <citation type="submission" date="2007-02" db="EMBL/GenBank/DDBJ databases">
        <title>Complete sequence of Pyrobaculum calidifontis JCM 11548.</title>
        <authorList>
            <consortium name="US DOE Joint Genome Institute"/>
            <person name="Copeland A."/>
            <person name="Lucas S."/>
            <person name="Lapidus A."/>
            <person name="Barry K."/>
            <person name="Glavina del Rio T."/>
            <person name="Dalin E."/>
            <person name="Tice H."/>
            <person name="Pitluck S."/>
            <person name="Chain P."/>
            <person name="Malfatti S."/>
            <person name="Shin M."/>
            <person name="Vergez L."/>
            <person name="Schmutz J."/>
            <person name="Larimer F."/>
            <person name="Land M."/>
            <person name="Hauser L."/>
            <person name="Kyrpides N."/>
            <person name="Mikhailova N."/>
            <person name="Cozen A.E."/>
            <person name="Fitz-Gibbon S.T."/>
            <person name="House C.H."/>
            <person name="Saltikov C."/>
            <person name="Lowe T.M."/>
            <person name="Richardson P."/>
        </authorList>
    </citation>
    <scope>NUCLEOTIDE SEQUENCE [LARGE SCALE GENOMIC DNA]</scope>
    <source>
        <strain evidence="7">JCM 11548</strain>
    </source>
</reference>
<sequence>MRLVQRREPYPLGYAVALAGSLATTLAAVLLATNRLDSALAVLAITDWGFYLRVFAVVGIVAMSGVVSYRAGLWNIGQEGQAVVGALAALASTDPLGALFAGFLVGLAWALPPALLRAFLGVNEAVTTFLLTFVAVYTARYFIEGPLRDPAKRGFVASVEAPHLGLAAAVGALAVVAIGVLVLYKTRLGLYLRLLASGEEVVRYAGALPTVYILLGLALSGALAGLGGAVEISSREAGRYMTLQQVSTGFGLYGISAAWLGGLSPLGALAASAYVAWLYQVGVNLKVLGLPALVANALVGSAMAWGLAGYVLYKYRVVWR</sequence>
<feature type="transmembrane region" description="Helical" evidence="6">
    <location>
        <begin position="250"/>
        <end position="277"/>
    </location>
</feature>
<feature type="transmembrane region" description="Helical" evidence="6">
    <location>
        <begin position="289"/>
        <end position="313"/>
    </location>
</feature>
<dbReference type="KEGG" id="pcl:Pcal_1046"/>
<name>A3MV04_PYRCJ</name>
<dbReference type="STRING" id="410359.Pcal_1046"/>
<evidence type="ECO:0000256" key="3">
    <source>
        <dbReference type="ARBA" id="ARBA00022692"/>
    </source>
</evidence>
<comment type="subcellular location">
    <subcellularLocation>
        <location evidence="1">Cell membrane</location>
        <topology evidence="1">Multi-pass membrane protein</topology>
    </subcellularLocation>
</comment>
<keyword evidence="8" id="KW-1185">Reference proteome</keyword>